<reference evidence="2 6" key="1">
    <citation type="submission" date="2018-08" db="EMBL/GenBank/DDBJ databases">
        <title>Draft genome of Streptococcus sp .nov. Z2.</title>
        <authorList>
            <person name="Tian Z."/>
        </authorList>
    </citation>
    <scope>NUCLEOTIDE SEQUENCE [LARGE SCALE GENOMIC DNA]</scope>
    <source>
        <strain evidence="2 6">Z2</strain>
    </source>
</reference>
<evidence type="ECO:0000313" key="5">
    <source>
        <dbReference type="Proteomes" id="UP000262901"/>
    </source>
</evidence>
<dbReference type="EMBL" id="CP031733">
    <property type="protein sequence ID" value="AXQ78162.1"/>
    <property type="molecule type" value="Genomic_DNA"/>
</dbReference>
<reference evidence="3 5" key="2">
    <citation type="submission" date="2018-08" db="EMBL/GenBank/DDBJ databases">
        <title>Draft genome of Streptococcus sp. nov. Z1.</title>
        <authorList>
            <person name="Tian Z."/>
        </authorList>
    </citation>
    <scope>NUCLEOTIDE SEQUENCE [LARGE SCALE GENOMIC DNA]</scope>
    <source>
        <strain evidence="3">Z1</strain>
        <strain evidence="5">Z1(2018)</strain>
    </source>
</reference>
<name>A0A372KMF8_9STRE</name>
<dbReference type="AlphaFoldDB" id="A0A372KMF8"/>
<dbReference type="Proteomes" id="UP000262901">
    <property type="component" value="Unassembled WGS sequence"/>
</dbReference>
<accession>A0A346NAW7</accession>
<dbReference type="EMBL" id="QVQZ01000007">
    <property type="protein sequence ID" value="RFU53465.1"/>
    <property type="molecule type" value="Genomic_DNA"/>
</dbReference>
<dbReference type="InterPro" id="IPR038024">
    <property type="entry name" value="SPy1572-like_sf"/>
</dbReference>
<dbReference type="InterPro" id="IPR015026">
    <property type="entry name" value="DUF1912"/>
</dbReference>
<proteinExistence type="predicted"/>
<sequence>MTYEQEFLQDFEAWIDSQIAVNEMAMAASRKLVEEDQDERAADAYIRYESKRDAYQFIRGKFDNYRSGKGFHEAPEGLVKKNTY</sequence>
<dbReference type="Proteomes" id="UP000246115">
    <property type="component" value="Chromosome"/>
</dbReference>
<dbReference type="Proteomes" id="UP000264056">
    <property type="component" value="Unassembled WGS sequence"/>
</dbReference>
<evidence type="ECO:0000313" key="2">
    <source>
        <dbReference type="EMBL" id="RFU50693.1"/>
    </source>
</evidence>
<evidence type="ECO:0000313" key="3">
    <source>
        <dbReference type="EMBL" id="RFU53465.1"/>
    </source>
</evidence>
<accession>A0A372KMF8</accession>
<evidence type="ECO:0000313" key="1">
    <source>
        <dbReference type="EMBL" id="AXQ78162.1"/>
    </source>
</evidence>
<dbReference type="SUPFAM" id="SSF140121">
    <property type="entry name" value="SPy1572-like"/>
    <property type="match status" value="1"/>
</dbReference>
<dbReference type="Pfam" id="PF08930">
    <property type="entry name" value="DUF1912"/>
    <property type="match status" value="1"/>
</dbReference>
<reference evidence="4" key="3">
    <citation type="submission" date="2018-08" db="EMBL/GenBank/DDBJ databases">
        <title>Streptococcus chenjunshii sp. nov., isolated from stools sample of the Tibetan antelope in the Qinghai-Tibet plateau, China.</title>
        <authorList>
            <person name="Tian Z."/>
        </authorList>
    </citation>
    <scope>NUCLEOTIDE SEQUENCE [LARGE SCALE GENOMIC DNA]</scope>
    <source>
        <strain evidence="4">Z15</strain>
    </source>
</reference>
<evidence type="ECO:0000313" key="6">
    <source>
        <dbReference type="Proteomes" id="UP000264056"/>
    </source>
</evidence>
<dbReference type="KEGG" id="schj:DDV21_003250"/>
<gene>
    <name evidence="1" type="ORF">DDV21_003250</name>
    <name evidence="2" type="ORF">DDV22_07340</name>
    <name evidence="3" type="ORF">DDV23_04520</name>
</gene>
<keyword evidence="6" id="KW-1185">Reference proteome</keyword>
<dbReference type="RefSeq" id="WP_116877920.1">
    <property type="nucleotide sequence ID" value="NZ_CP031733.1"/>
</dbReference>
<dbReference type="Gene3D" id="1.20.58.90">
    <property type="match status" value="1"/>
</dbReference>
<dbReference type="OrthoDB" id="2225287at2"/>
<dbReference type="EMBL" id="QVQY01000019">
    <property type="protein sequence ID" value="RFU50693.1"/>
    <property type="molecule type" value="Genomic_DNA"/>
</dbReference>
<reference evidence="1" key="4">
    <citation type="journal article" date="2019" name="Int. J. Syst. Evol. Microbiol.">
        <title>Streptococcus chenjunshii sp. nov. isolated from feces of Tibetan antelopes.</title>
        <authorList>
            <person name="Tian Z."/>
            <person name="Lu S."/>
            <person name="Jin D."/>
            <person name="Yang J."/>
            <person name="Pu J."/>
            <person name="Lai X.H."/>
            <person name="Bai X.N."/>
            <person name="Wu X.M."/>
            <person name="Li J."/>
            <person name="Wang S."/>
            <person name="Xu J."/>
        </authorList>
    </citation>
    <scope>NUCLEOTIDE SEQUENCE</scope>
    <source>
        <strain evidence="1">Z15</strain>
    </source>
</reference>
<evidence type="ECO:0000313" key="4">
    <source>
        <dbReference type="Proteomes" id="UP000246115"/>
    </source>
</evidence>
<organism evidence="3 5">
    <name type="scientific">Streptococcus chenjunshii</name>
    <dbReference type="NCBI Taxonomy" id="2173853"/>
    <lineage>
        <taxon>Bacteria</taxon>
        <taxon>Bacillati</taxon>
        <taxon>Bacillota</taxon>
        <taxon>Bacilli</taxon>
        <taxon>Lactobacillales</taxon>
        <taxon>Streptococcaceae</taxon>
        <taxon>Streptococcus</taxon>
    </lineage>
</organism>
<protein>
    <submittedName>
        <fullName evidence="3">DUF1912 family protein</fullName>
    </submittedName>
</protein>